<dbReference type="RefSeq" id="WP_264599866.1">
    <property type="nucleotide sequence ID" value="NZ_JAOQNS010000001.1"/>
</dbReference>
<keyword evidence="2" id="KW-1185">Reference proteome</keyword>
<dbReference type="Proteomes" id="UP001209755">
    <property type="component" value="Unassembled WGS sequence"/>
</dbReference>
<organism evidence="1 2">
    <name type="scientific">Rhodobium gokarnense</name>
    <dbReference type="NCBI Taxonomy" id="364296"/>
    <lineage>
        <taxon>Bacteria</taxon>
        <taxon>Pseudomonadati</taxon>
        <taxon>Pseudomonadota</taxon>
        <taxon>Alphaproteobacteria</taxon>
        <taxon>Hyphomicrobiales</taxon>
        <taxon>Rhodobiaceae</taxon>
        <taxon>Rhodobium</taxon>
    </lineage>
</organism>
<dbReference type="EMBL" id="JAOQNS010000001">
    <property type="protein sequence ID" value="MCW2306205.1"/>
    <property type="molecule type" value="Genomic_DNA"/>
</dbReference>
<name>A0ABT3H737_9HYPH</name>
<comment type="caution">
    <text evidence="1">The sequence shown here is derived from an EMBL/GenBank/DDBJ whole genome shotgun (WGS) entry which is preliminary data.</text>
</comment>
<protein>
    <submittedName>
        <fullName evidence="1">Uncharacterized protein</fullName>
    </submittedName>
</protein>
<evidence type="ECO:0000313" key="1">
    <source>
        <dbReference type="EMBL" id="MCW2306205.1"/>
    </source>
</evidence>
<gene>
    <name evidence="1" type="ORF">M2319_000521</name>
</gene>
<sequence length="131" mass="15139">MRVVLPPPFKSKANSKRNVAVPLKVRSANAERVIDGFTVRALHAGHLPGGEHGIPEPMRTLRKKDIELLATDIAGDMNVTDRELFHIKNNLDRFIFKCEIDTRPIPIDYIKIRRVIVESIRKRRIFDDRYL</sequence>
<proteinExistence type="predicted"/>
<evidence type="ECO:0000313" key="2">
    <source>
        <dbReference type="Proteomes" id="UP001209755"/>
    </source>
</evidence>
<accession>A0ABT3H737</accession>
<reference evidence="2" key="1">
    <citation type="submission" date="2023-07" db="EMBL/GenBank/DDBJ databases">
        <title>Genome sequencing of Purple Non-Sulfur Bacteria from various extreme environments.</title>
        <authorList>
            <person name="Mayer M."/>
        </authorList>
    </citation>
    <scope>NUCLEOTIDE SEQUENCE [LARGE SCALE GENOMIC DNA]</scope>
    <source>
        <strain evidence="2">DSM 17935</strain>
    </source>
</reference>